<organism evidence="9 10">
    <name type="scientific">Phaedon cochleariae</name>
    <name type="common">Mustard beetle</name>
    <dbReference type="NCBI Taxonomy" id="80249"/>
    <lineage>
        <taxon>Eukaryota</taxon>
        <taxon>Metazoa</taxon>
        <taxon>Ecdysozoa</taxon>
        <taxon>Arthropoda</taxon>
        <taxon>Hexapoda</taxon>
        <taxon>Insecta</taxon>
        <taxon>Pterygota</taxon>
        <taxon>Neoptera</taxon>
        <taxon>Endopterygota</taxon>
        <taxon>Coleoptera</taxon>
        <taxon>Polyphaga</taxon>
        <taxon>Cucujiformia</taxon>
        <taxon>Chrysomeloidea</taxon>
        <taxon>Chrysomelidae</taxon>
        <taxon>Chrysomelinae</taxon>
        <taxon>Chrysomelini</taxon>
        <taxon>Phaedon</taxon>
    </lineage>
</organism>
<feature type="binding site" evidence="6">
    <location>
        <position position="18"/>
    </location>
    <ligand>
        <name>Zn(2+)</name>
        <dbReference type="ChEBI" id="CHEBI:29105"/>
    </ligand>
</feature>
<accession>A0A9N9SKS8</accession>
<reference evidence="9" key="2">
    <citation type="submission" date="2022-10" db="EMBL/GenBank/DDBJ databases">
        <authorList>
            <consortium name="ENA_rothamsted_submissions"/>
            <consortium name="culmorum"/>
            <person name="King R."/>
        </authorList>
    </citation>
    <scope>NUCLEOTIDE SEQUENCE</scope>
</reference>
<gene>
    <name evidence="9" type="ORF">PHAECO_LOCUS10880</name>
</gene>
<dbReference type="Pfam" id="PF00096">
    <property type="entry name" value="zf-C2H2"/>
    <property type="match status" value="4"/>
</dbReference>
<evidence type="ECO:0000259" key="8">
    <source>
        <dbReference type="PROSITE" id="PS51915"/>
    </source>
</evidence>
<dbReference type="EMBL" id="OU896713">
    <property type="protein sequence ID" value="CAG9823424.1"/>
    <property type="molecule type" value="Genomic_DNA"/>
</dbReference>
<dbReference type="Pfam" id="PF13894">
    <property type="entry name" value="zf-C2H2_4"/>
    <property type="match status" value="1"/>
</dbReference>
<dbReference type="PROSITE" id="PS51915">
    <property type="entry name" value="ZAD"/>
    <property type="match status" value="1"/>
</dbReference>
<protein>
    <recommendedName>
        <fullName evidence="11">Zinc finger protein</fullName>
    </recommendedName>
</protein>
<dbReference type="FunFam" id="3.30.160.60:FF:000110">
    <property type="entry name" value="Zinc finger protein-like"/>
    <property type="match status" value="1"/>
</dbReference>
<evidence type="ECO:0000313" key="9">
    <source>
        <dbReference type="EMBL" id="CAG9823424.1"/>
    </source>
</evidence>
<keyword evidence="1 6" id="KW-0479">Metal-binding</keyword>
<dbReference type="PROSITE" id="PS00028">
    <property type="entry name" value="ZINC_FINGER_C2H2_1"/>
    <property type="match status" value="5"/>
</dbReference>
<dbReference type="Proteomes" id="UP001153737">
    <property type="component" value="Chromosome 7"/>
</dbReference>
<name>A0A9N9SKS8_PHACE</name>
<evidence type="ECO:0000313" key="10">
    <source>
        <dbReference type="Proteomes" id="UP001153737"/>
    </source>
</evidence>
<evidence type="ECO:0000256" key="4">
    <source>
        <dbReference type="ARBA" id="ARBA00022833"/>
    </source>
</evidence>
<feature type="binding site" evidence="6">
    <location>
        <position position="21"/>
    </location>
    <ligand>
        <name>Zn(2+)</name>
        <dbReference type="ChEBI" id="CHEBI:29105"/>
    </ligand>
</feature>
<feature type="binding site" evidence="6">
    <location>
        <position position="68"/>
    </location>
    <ligand>
        <name>Zn(2+)</name>
        <dbReference type="ChEBI" id="CHEBI:29105"/>
    </ligand>
</feature>
<feature type="domain" description="C2H2-type" evidence="7">
    <location>
        <begin position="298"/>
        <end position="327"/>
    </location>
</feature>
<evidence type="ECO:0008006" key="11">
    <source>
        <dbReference type="Google" id="ProtNLM"/>
    </source>
</evidence>
<evidence type="ECO:0000256" key="1">
    <source>
        <dbReference type="ARBA" id="ARBA00022723"/>
    </source>
</evidence>
<dbReference type="Pfam" id="PF07776">
    <property type="entry name" value="zf-AD"/>
    <property type="match status" value="1"/>
</dbReference>
<dbReference type="PANTHER" id="PTHR24379:SF121">
    <property type="entry name" value="C2H2-TYPE DOMAIN-CONTAINING PROTEIN"/>
    <property type="match status" value="1"/>
</dbReference>
<evidence type="ECO:0000256" key="5">
    <source>
        <dbReference type="PROSITE-ProRule" id="PRU00042"/>
    </source>
</evidence>
<dbReference type="GO" id="GO:0008270">
    <property type="term" value="F:zinc ion binding"/>
    <property type="evidence" value="ECO:0007669"/>
    <property type="project" value="UniProtKB-UniRule"/>
</dbReference>
<evidence type="ECO:0000256" key="3">
    <source>
        <dbReference type="ARBA" id="ARBA00022771"/>
    </source>
</evidence>
<dbReference type="SUPFAM" id="SSF57716">
    <property type="entry name" value="Glucocorticoid receptor-like (DNA-binding domain)"/>
    <property type="match status" value="1"/>
</dbReference>
<keyword evidence="2" id="KW-0677">Repeat</keyword>
<feature type="domain" description="C2H2-type" evidence="7">
    <location>
        <begin position="271"/>
        <end position="298"/>
    </location>
</feature>
<evidence type="ECO:0000256" key="6">
    <source>
        <dbReference type="PROSITE-ProRule" id="PRU01263"/>
    </source>
</evidence>
<dbReference type="InterPro" id="IPR012934">
    <property type="entry name" value="Znf_AD"/>
</dbReference>
<feature type="domain" description="C2H2-type" evidence="7">
    <location>
        <begin position="355"/>
        <end position="382"/>
    </location>
</feature>
<feature type="domain" description="C2H2-type" evidence="7">
    <location>
        <begin position="328"/>
        <end position="355"/>
    </location>
</feature>
<feature type="domain" description="C2H2-type" evidence="7">
    <location>
        <begin position="383"/>
        <end position="411"/>
    </location>
</feature>
<dbReference type="PROSITE" id="PS50157">
    <property type="entry name" value="ZINC_FINGER_C2H2_2"/>
    <property type="match status" value="5"/>
</dbReference>
<dbReference type="AlphaFoldDB" id="A0A9N9SKS8"/>
<keyword evidence="10" id="KW-1185">Reference proteome</keyword>
<feature type="domain" description="ZAD" evidence="8">
    <location>
        <begin position="16"/>
        <end position="92"/>
    </location>
</feature>
<dbReference type="SUPFAM" id="SSF57667">
    <property type="entry name" value="beta-beta-alpha zinc fingers"/>
    <property type="match status" value="3"/>
</dbReference>
<evidence type="ECO:0000256" key="2">
    <source>
        <dbReference type="ARBA" id="ARBA00022737"/>
    </source>
</evidence>
<dbReference type="GO" id="GO:0005634">
    <property type="term" value="C:nucleus"/>
    <property type="evidence" value="ECO:0007669"/>
    <property type="project" value="InterPro"/>
</dbReference>
<evidence type="ECO:0000259" key="7">
    <source>
        <dbReference type="PROSITE" id="PS50157"/>
    </source>
</evidence>
<dbReference type="SMART" id="SM00355">
    <property type="entry name" value="ZnF_C2H2"/>
    <property type="match status" value="7"/>
</dbReference>
<reference evidence="9" key="1">
    <citation type="submission" date="2022-01" db="EMBL/GenBank/DDBJ databases">
        <authorList>
            <person name="King R."/>
        </authorList>
    </citation>
    <scope>NUCLEOTIDE SEQUENCE</scope>
</reference>
<keyword evidence="4 6" id="KW-0862">Zinc</keyword>
<dbReference type="PANTHER" id="PTHR24379">
    <property type="entry name" value="KRAB AND ZINC FINGER DOMAIN-CONTAINING"/>
    <property type="match status" value="1"/>
</dbReference>
<proteinExistence type="predicted"/>
<dbReference type="InterPro" id="IPR013087">
    <property type="entry name" value="Znf_C2H2_type"/>
</dbReference>
<keyword evidence="3 5" id="KW-0863">Zinc-finger</keyword>
<sequence length="422" mass="49186">MSDEKAVISTWAPQEFRCRVCLETSTKMYPLEGPIINCDVDISTMLCFCTSLEISMGKGLPSFVCIPCFKTVRIAYNFIHQFKESNKKLMDEKLIRKVEISDPLEVTNNCGGSPKTYKIIDRIETSEVKNVNELETNMFPKSEVEIYGTSHISQVDDFQLVYEELEENLDEPNGAEIYNCEIEPELDETPNINEQNKDESVNHAKSIPRVKVKTRFACPVCPGIYFSSPEEYFINHMLKHEDTSFHCRNCENGMIYNGTTYIKHFRDVHKNQCPYCNKSCPTKPALYAHLRKHSNIKYYCSHRGCSKVFNSNFNLKKHESIHSQDVKHVCEECGLEFKTYDTYRYHQKKHGGRKFLCTYCGRTFIQSVHLKYHMWLHTGIKQFKCDKCDKSYTSVTQMKKHKRRHHPSDSEEGNEIFLEVNI</sequence>
<dbReference type="OrthoDB" id="8117402at2759"/>
<dbReference type="Gene3D" id="3.30.160.60">
    <property type="entry name" value="Classic Zinc Finger"/>
    <property type="match status" value="4"/>
</dbReference>
<dbReference type="InterPro" id="IPR036236">
    <property type="entry name" value="Znf_C2H2_sf"/>
</dbReference>
<feature type="binding site" evidence="6">
    <location>
        <position position="65"/>
    </location>
    <ligand>
        <name>Zn(2+)</name>
        <dbReference type="ChEBI" id="CHEBI:29105"/>
    </ligand>
</feature>
<dbReference type="SMART" id="SM00868">
    <property type="entry name" value="zf-AD"/>
    <property type="match status" value="1"/>
</dbReference>